<dbReference type="PROSITE" id="PS50949">
    <property type="entry name" value="HTH_GNTR"/>
    <property type="match status" value="1"/>
</dbReference>
<name>M1WMF6_PSEP2</name>
<keyword evidence="3" id="KW-0805">Transcription regulation</keyword>
<dbReference type="BioCyc" id="DPIE1322246:BN4_RS11475-MONOMER"/>
<dbReference type="Gene3D" id="3.90.1150.10">
    <property type="entry name" value="Aspartate Aminotransferase, domain 1"/>
    <property type="match status" value="1"/>
</dbReference>
<dbReference type="PANTHER" id="PTHR46577">
    <property type="entry name" value="HTH-TYPE TRANSCRIPTIONAL REGULATORY PROTEIN GABR"/>
    <property type="match status" value="1"/>
</dbReference>
<sequence>MTIYSPYMAGGEEPLYKSLADALEQDIQNGILLPGQRLPTHRDMADALGVNVSTVTRGYGEAEKRGLLSGTVGRGTFVSTDAVTSTSMVSFEPSAPGMLEMGLISPFHHLDPDISEGFRRLVRRKNPDIFMQYSDPRGMLEHRQAGAEWTARYGLKASAEDVIVCAGAQHALTCCLSGLFRPGDKIATDAMTYPGLKTLAAMLGIRLVPIAMDGEGMVPDALDTACRRDRIKGVYLMPGVHNPTTATLQDGRRDMVARLADVHDLIIIEDDAYDLTAPGTPEPVGSRARHRSVFIAGLSKSLAAGLRVAFVVAPKPYLKPLAQAVLNTIWMAPPLNVELAAMWIGDGTADRVVEAKRKEASVRYMAACDLLEGIRFRGRAGGFFLWMELPAGWTGTFFEQAAREQGVNVFGAEKFAVGETAPLPAARVSLTGTDSIEELRRGLRILLGILKDKRA</sequence>
<dbReference type="GO" id="GO:0003700">
    <property type="term" value="F:DNA-binding transcription factor activity"/>
    <property type="evidence" value="ECO:0007669"/>
    <property type="project" value="InterPro"/>
</dbReference>
<dbReference type="EMBL" id="FO203427">
    <property type="protein sequence ID" value="CCH49520.1"/>
    <property type="molecule type" value="Genomic_DNA"/>
</dbReference>
<dbReference type="HOGENOM" id="CLU_017584_0_0_7"/>
<dbReference type="STRING" id="1322246.BN4_12285"/>
<dbReference type="InterPro" id="IPR036390">
    <property type="entry name" value="WH_DNA-bd_sf"/>
</dbReference>
<dbReference type="Gene3D" id="1.10.10.10">
    <property type="entry name" value="Winged helix-like DNA-binding domain superfamily/Winged helix DNA-binding domain"/>
    <property type="match status" value="1"/>
</dbReference>
<dbReference type="CDD" id="cd07377">
    <property type="entry name" value="WHTH_GntR"/>
    <property type="match status" value="1"/>
</dbReference>
<keyword evidence="7" id="KW-0032">Aminotransferase</keyword>
<evidence type="ECO:0000256" key="4">
    <source>
        <dbReference type="ARBA" id="ARBA00023125"/>
    </source>
</evidence>
<dbReference type="RefSeq" id="WP_015415563.1">
    <property type="nucleotide sequence ID" value="NC_020409.1"/>
</dbReference>
<gene>
    <name evidence="7" type="ordered locus">BN4_12285</name>
</gene>
<evidence type="ECO:0000256" key="3">
    <source>
        <dbReference type="ARBA" id="ARBA00023015"/>
    </source>
</evidence>
<dbReference type="OrthoDB" id="9794015at2"/>
<dbReference type="InterPro" id="IPR000524">
    <property type="entry name" value="Tscrpt_reg_HTH_GntR"/>
</dbReference>
<dbReference type="InterPro" id="IPR015424">
    <property type="entry name" value="PyrdxlP-dep_Trfase"/>
</dbReference>
<accession>M1WMF6</accession>
<dbReference type="GO" id="GO:0030170">
    <property type="term" value="F:pyridoxal phosphate binding"/>
    <property type="evidence" value="ECO:0007669"/>
    <property type="project" value="InterPro"/>
</dbReference>
<reference evidence="7 8" key="1">
    <citation type="journal article" date="2013" name="PLoS ONE">
        <title>The first genomic and proteomic characterization of a deep-sea sulfate reducer: insights into the piezophilic lifestyle of Desulfovibrio piezophilus.</title>
        <authorList>
            <person name="Pradel N."/>
            <person name="Ji B."/>
            <person name="Gimenez G."/>
            <person name="Talla E."/>
            <person name="Lenoble P."/>
            <person name="Garel M."/>
            <person name="Tamburini C."/>
            <person name="Fourquet P."/>
            <person name="Lebrun R."/>
            <person name="Bertin P."/>
            <person name="Denis Y."/>
            <person name="Pophillat M."/>
            <person name="Barbe V."/>
            <person name="Ollivier B."/>
            <person name="Dolla A."/>
        </authorList>
    </citation>
    <scope>NUCLEOTIDE SEQUENCE [LARGE SCALE GENOMIC DNA]</scope>
    <source>
        <strain evidence="8">DSM 10523 / SB164P1</strain>
    </source>
</reference>
<dbReference type="KEGG" id="dpi:BN4_12285"/>
<evidence type="ECO:0000256" key="2">
    <source>
        <dbReference type="ARBA" id="ARBA00022898"/>
    </source>
</evidence>
<dbReference type="AlphaFoldDB" id="M1WMF6"/>
<dbReference type="InterPro" id="IPR015422">
    <property type="entry name" value="PyrdxlP-dep_Trfase_small"/>
</dbReference>
<keyword evidence="7" id="KW-0808">Transferase</keyword>
<evidence type="ECO:0000256" key="1">
    <source>
        <dbReference type="ARBA" id="ARBA00005384"/>
    </source>
</evidence>
<feature type="domain" description="HTH gntR-type" evidence="6">
    <location>
        <begin position="13"/>
        <end position="81"/>
    </location>
</feature>
<dbReference type="eggNOG" id="COG1167">
    <property type="taxonomic scope" value="Bacteria"/>
</dbReference>
<proteinExistence type="inferred from homology"/>
<dbReference type="SMART" id="SM00345">
    <property type="entry name" value="HTH_GNTR"/>
    <property type="match status" value="1"/>
</dbReference>
<evidence type="ECO:0000256" key="5">
    <source>
        <dbReference type="ARBA" id="ARBA00023163"/>
    </source>
</evidence>
<dbReference type="GO" id="GO:0008483">
    <property type="term" value="F:transaminase activity"/>
    <property type="evidence" value="ECO:0007669"/>
    <property type="project" value="UniProtKB-KW"/>
</dbReference>
<dbReference type="Proteomes" id="UP000011724">
    <property type="component" value="Chromosome"/>
</dbReference>
<protein>
    <submittedName>
        <fullName evidence="7">Transcriptional regulator, GntR family with aminotransferase domain</fullName>
    </submittedName>
</protein>
<keyword evidence="4" id="KW-0238">DNA-binding</keyword>
<dbReference type="InterPro" id="IPR051446">
    <property type="entry name" value="HTH_trans_reg/aminotransferase"/>
</dbReference>
<dbReference type="InterPro" id="IPR015421">
    <property type="entry name" value="PyrdxlP-dep_Trfase_major"/>
</dbReference>
<dbReference type="Pfam" id="PF00392">
    <property type="entry name" value="GntR"/>
    <property type="match status" value="1"/>
</dbReference>
<evidence type="ECO:0000313" key="8">
    <source>
        <dbReference type="Proteomes" id="UP000011724"/>
    </source>
</evidence>
<dbReference type="PANTHER" id="PTHR46577:SF1">
    <property type="entry name" value="HTH-TYPE TRANSCRIPTIONAL REGULATORY PROTEIN GABR"/>
    <property type="match status" value="1"/>
</dbReference>
<dbReference type="Gene3D" id="3.40.640.10">
    <property type="entry name" value="Type I PLP-dependent aspartate aminotransferase-like (Major domain)"/>
    <property type="match status" value="1"/>
</dbReference>
<dbReference type="GO" id="GO:0003677">
    <property type="term" value="F:DNA binding"/>
    <property type="evidence" value="ECO:0007669"/>
    <property type="project" value="UniProtKB-KW"/>
</dbReference>
<dbReference type="InterPro" id="IPR036388">
    <property type="entry name" value="WH-like_DNA-bd_sf"/>
</dbReference>
<dbReference type="CDD" id="cd00609">
    <property type="entry name" value="AAT_like"/>
    <property type="match status" value="1"/>
</dbReference>
<organism evidence="7 8">
    <name type="scientific">Pseudodesulfovibrio piezophilus (strain DSM 21447 / JCM 15486 / C1TLV30)</name>
    <name type="common">Desulfovibrio piezophilus</name>
    <dbReference type="NCBI Taxonomy" id="1322246"/>
    <lineage>
        <taxon>Bacteria</taxon>
        <taxon>Pseudomonadati</taxon>
        <taxon>Thermodesulfobacteriota</taxon>
        <taxon>Desulfovibrionia</taxon>
        <taxon>Desulfovibrionales</taxon>
        <taxon>Desulfovibrionaceae</taxon>
    </lineage>
</organism>
<keyword evidence="5" id="KW-0804">Transcription</keyword>
<evidence type="ECO:0000313" key="7">
    <source>
        <dbReference type="EMBL" id="CCH49520.1"/>
    </source>
</evidence>
<dbReference type="PATRIC" id="fig|879567.3.peg.2433"/>
<keyword evidence="8" id="KW-1185">Reference proteome</keyword>
<dbReference type="InterPro" id="IPR004839">
    <property type="entry name" value="Aminotransferase_I/II_large"/>
</dbReference>
<comment type="similarity">
    <text evidence="1">In the C-terminal section; belongs to the class-I pyridoxal-phosphate-dependent aminotransferase family.</text>
</comment>
<reference evidence="8" key="2">
    <citation type="journal article" date="2013" name="Stand. Genomic Sci.">
        <title>Complete genome sequence of Desulfocapsa sulfexigens, a marine deltaproteobacterium specialized in disproportionating inorganic sulfur compounds.</title>
        <authorList>
            <person name="Finster K.W."/>
            <person name="Kjeldsen K.U."/>
            <person name="Kube M."/>
            <person name="Reinhardt R."/>
            <person name="Mussmann M."/>
            <person name="Amann R."/>
            <person name="Schreiber L."/>
        </authorList>
    </citation>
    <scope>NUCLEOTIDE SEQUENCE [LARGE SCALE GENOMIC DNA]</scope>
    <source>
        <strain evidence="8">DSM 10523 / SB164P1</strain>
    </source>
</reference>
<dbReference type="SUPFAM" id="SSF53383">
    <property type="entry name" value="PLP-dependent transferases"/>
    <property type="match status" value="1"/>
</dbReference>
<keyword evidence="2" id="KW-0663">Pyridoxal phosphate</keyword>
<dbReference type="Pfam" id="PF00155">
    <property type="entry name" value="Aminotran_1_2"/>
    <property type="match status" value="1"/>
</dbReference>
<dbReference type="SUPFAM" id="SSF46785">
    <property type="entry name" value="Winged helix' DNA-binding domain"/>
    <property type="match status" value="1"/>
</dbReference>
<evidence type="ECO:0000259" key="6">
    <source>
        <dbReference type="PROSITE" id="PS50949"/>
    </source>
</evidence>